<dbReference type="InterPro" id="IPR025774">
    <property type="entry name" value="PiNMT-like"/>
</dbReference>
<dbReference type="InterPro" id="IPR041698">
    <property type="entry name" value="Methyltransf_25"/>
</dbReference>
<evidence type="ECO:0000259" key="5">
    <source>
        <dbReference type="SMART" id="SM00828"/>
    </source>
</evidence>
<dbReference type="RefSeq" id="WP_203749960.1">
    <property type="nucleotide sequence ID" value="NZ_BONF01000028.1"/>
</dbReference>
<keyword evidence="2 4" id="KW-0808">Transferase</keyword>
<dbReference type="Pfam" id="PF13649">
    <property type="entry name" value="Methyltransf_25"/>
    <property type="match status" value="1"/>
</dbReference>
<evidence type="ECO:0000313" key="6">
    <source>
        <dbReference type="EMBL" id="GIF83317.1"/>
    </source>
</evidence>
<dbReference type="InterPro" id="IPR050447">
    <property type="entry name" value="Erg6_SMT_methyltransf"/>
</dbReference>
<feature type="region of interest" description="SAM motif III" evidence="4">
    <location>
        <begin position="167"/>
        <end position="176"/>
    </location>
</feature>
<dbReference type="GO" id="GO:0032259">
    <property type="term" value="P:methylation"/>
    <property type="evidence" value="ECO:0007669"/>
    <property type="project" value="UniProtKB-UniRule"/>
</dbReference>
<feature type="region of interest" description="SAM motif I" evidence="4">
    <location>
        <begin position="77"/>
        <end position="86"/>
    </location>
</feature>
<evidence type="ECO:0000313" key="7">
    <source>
        <dbReference type="Proteomes" id="UP000601223"/>
    </source>
</evidence>
<dbReference type="Gene3D" id="3.40.50.150">
    <property type="entry name" value="Vaccinia Virus protein VP39"/>
    <property type="match status" value="1"/>
</dbReference>
<dbReference type="InterPro" id="IPR020803">
    <property type="entry name" value="MeTfrase_dom"/>
</dbReference>
<proteinExistence type="inferred from homology"/>
<dbReference type="AlphaFoldDB" id="A0A8J3JMI4"/>
<dbReference type="InterPro" id="IPR029063">
    <property type="entry name" value="SAM-dependent_MTases_sf"/>
</dbReference>
<evidence type="ECO:0000256" key="4">
    <source>
        <dbReference type="PROSITE-ProRule" id="PRU00914"/>
    </source>
</evidence>
<dbReference type="PROSITE" id="PS51581">
    <property type="entry name" value="SAM_GTMT"/>
    <property type="match status" value="1"/>
</dbReference>
<dbReference type="PANTHER" id="PTHR44068:SF11">
    <property type="entry name" value="GERANYL DIPHOSPHATE 2-C-METHYLTRANSFERASE"/>
    <property type="match status" value="1"/>
</dbReference>
<accession>A0A8J3JMI4</accession>
<dbReference type="SMART" id="SM00828">
    <property type="entry name" value="PKS_MT"/>
    <property type="match status" value="1"/>
</dbReference>
<dbReference type="GO" id="GO:0008168">
    <property type="term" value="F:methyltransferase activity"/>
    <property type="evidence" value="ECO:0007669"/>
    <property type="project" value="UniProtKB-KW"/>
</dbReference>
<organism evidence="6 7">
    <name type="scientific">Catellatospora bangladeshensis</name>
    <dbReference type="NCBI Taxonomy" id="310355"/>
    <lineage>
        <taxon>Bacteria</taxon>
        <taxon>Bacillati</taxon>
        <taxon>Actinomycetota</taxon>
        <taxon>Actinomycetes</taxon>
        <taxon>Micromonosporales</taxon>
        <taxon>Micromonosporaceae</taxon>
        <taxon>Catellatospora</taxon>
    </lineage>
</organism>
<keyword evidence="1 4" id="KW-0489">Methyltransferase</keyword>
<keyword evidence="3 4" id="KW-0949">S-adenosyl-L-methionine</keyword>
<comment type="similarity">
    <text evidence="4">Belongs to the class I-like SAM-binding methyltransferase superfamily. gTMT family.</text>
</comment>
<protein>
    <submittedName>
        <fullName evidence="6">Delta(24)-sterol C-methyltransferase</fullName>
    </submittedName>
</protein>
<dbReference type="PANTHER" id="PTHR44068">
    <property type="entry name" value="ZGC:194242"/>
    <property type="match status" value="1"/>
</dbReference>
<feature type="region of interest" description="SAM motif II" evidence="4">
    <location>
        <begin position="140"/>
        <end position="148"/>
    </location>
</feature>
<sequence length="298" mass="31740">MNTQTLPGFVTAHLGQAVGAYYDRTADLYAQLWGDDIHLGYWDAGERPATAADRRPATERLIRELVGFAGIAPGSRVLDVGCGHGGPALYLAGRLGCEIDGITLSGEQVGRATARAAEEGLSGRTGFRVADVLGGGIAEGAYDVVWAMESLMHIPDRPAFFEVALRALRPGGVLALNTWAVREGPLDAAESDLVRRILHNQVLPSLDSIEAHRRMAEAAGFAQVRTADWTIQTAGSWDLDFAQLEQPAGGRAHMMQLARQRGAEVLRFFAAVPLMHKGFTTGVVTCGALTAVKPGAAR</sequence>
<comment type="caution">
    <text evidence="6">The sequence shown here is derived from an EMBL/GenBank/DDBJ whole genome shotgun (WGS) entry which is preliminary data.</text>
</comment>
<gene>
    <name evidence="6" type="ORF">Cba03nite_46660</name>
</gene>
<keyword evidence="7" id="KW-1185">Reference proteome</keyword>
<dbReference type="EMBL" id="BONF01000028">
    <property type="protein sequence ID" value="GIF83317.1"/>
    <property type="molecule type" value="Genomic_DNA"/>
</dbReference>
<reference evidence="6 7" key="1">
    <citation type="submission" date="2021-01" db="EMBL/GenBank/DDBJ databases">
        <title>Whole genome shotgun sequence of Catellatospora bangladeshensis NBRC 107357.</title>
        <authorList>
            <person name="Komaki H."/>
            <person name="Tamura T."/>
        </authorList>
    </citation>
    <scope>NUCLEOTIDE SEQUENCE [LARGE SCALE GENOMIC DNA]</scope>
    <source>
        <strain evidence="6 7">NBRC 107357</strain>
    </source>
</reference>
<evidence type="ECO:0000256" key="1">
    <source>
        <dbReference type="ARBA" id="ARBA00022603"/>
    </source>
</evidence>
<dbReference type="SUPFAM" id="SSF53335">
    <property type="entry name" value="S-adenosyl-L-methionine-dependent methyltransferases"/>
    <property type="match status" value="1"/>
</dbReference>
<dbReference type="Proteomes" id="UP000601223">
    <property type="component" value="Unassembled WGS sequence"/>
</dbReference>
<evidence type="ECO:0000256" key="2">
    <source>
        <dbReference type="ARBA" id="ARBA00022679"/>
    </source>
</evidence>
<evidence type="ECO:0000256" key="3">
    <source>
        <dbReference type="ARBA" id="ARBA00022691"/>
    </source>
</evidence>
<name>A0A8J3JMI4_9ACTN</name>
<feature type="domain" description="Polyketide synthase-like methyltransferase" evidence="5">
    <location>
        <begin position="68"/>
        <end position="259"/>
    </location>
</feature>
<dbReference type="CDD" id="cd02440">
    <property type="entry name" value="AdoMet_MTases"/>
    <property type="match status" value="1"/>
</dbReference>